<dbReference type="GO" id="GO:0030246">
    <property type="term" value="F:carbohydrate binding"/>
    <property type="evidence" value="ECO:0007669"/>
    <property type="project" value="InterPro"/>
</dbReference>
<dbReference type="PANTHER" id="PTHR46323">
    <property type="entry name" value="BETA-GALACTOSIDASE"/>
    <property type="match status" value="1"/>
</dbReference>
<feature type="non-terminal residue" evidence="6">
    <location>
        <position position="220"/>
    </location>
</feature>
<proteinExistence type="predicted"/>
<dbReference type="InterPro" id="IPR050347">
    <property type="entry name" value="Bact_Beta-galactosidase"/>
</dbReference>
<evidence type="ECO:0000313" key="7">
    <source>
        <dbReference type="Proteomes" id="UP000649617"/>
    </source>
</evidence>
<evidence type="ECO:0000313" key="6">
    <source>
        <dbReference type="EMBL" id="CAE7262927.1"/>
    </source>
</evidence>
<sequence>VTLETAGSFLAVVEGTVVAVKGESPETRFRLEVKDQPAPMRVGFTGSLVDGFRDVEWFGRGPHESYLDRHASARVGLFQGTIAEQTFKYVRPQENGNKYQTRWMALKRQPADACSMLFISAQAPSPTLEMQCHHFALDDFDGGEVKAQQAFLHAGELVERATTTFCVDVLHMGLGGIDSWGRKPLPEHMIRPDQEFDWSFQLIPCKEDLDVDWRQRLHQG</sequence>
<dbReference type="EMBL" id="CAJNIZ010007962">
    <property type="protein sequence ID" value="CAE7262927.1"/>
    <property type="molecule type" value="Genomic_DNA"/>
</dbReference>
<dbReference type="AlphaFoldDB" id="A0A812MH83"/>
<evidence type="ECO:0000259" key="5">
    <source>
        <dbReference type="SMART" id="SM01038"/>
    </source>
</evidence>
<feature type="domain" description="Beta galactosidase small chain/" evidence="5">
    <location>
        <begin position="2"/>
        <end position="203"/>
    </location>
</feature>
<evidence type="ECO:0000256" key="1">
    <source>
        <dbReference type="ARBA" id="ARBA00001412"/>
    </source>
</evidence>
<dbReference type="OrthoDB" id="3437688at2759"/>
<evidence type="ECO:0000256" key="4">
    <source>
        <dbReference type="ARBA" id="ARBA00023295"/>
    </source>
</evidence>
<keyword evidence="4" id="KW-0326">Glycosidase</keyword>
<dbReference type="InterPro" id="IPR014718">
    <property type="entry name" value="GH-type_carb-bd"/>
</dbReference>
<evidence type="ECO:0000256" key="2">
    <source>
        <dbReference type="ARBA" id="ARBA00012756"/>
    </source>
</evidence>
<dbReference type="GO" id="GO:0004565">
    <property type="term" value="F:beta-galactosidase activity"/>
    <property type="evidence" value="ECO:0007669"/>
    <property type="project" value="UniProtKB-EC"/>
</dbReference>
<evidence type="ECO:0000256" key="3">
    <source>
        <dbReference type="ARBA" id="ARBA00022801"/>
    </source>
</evidence>
<dbReference type="Gene3D" id="2.70.98.10">
    <property type="match status" value="1"/>
</dbReference>
<reference evidence="6" key="1">
    <citation type="submission" date="2021-02" db="EMBL/GenBank/DDBJ databases">
        <authorList>
            <person name="Dougan E. K."/>
            <person name="Rhodes N."/>
            <person name="Thang M."/>
            <person name="Chan C."/>
        </authorList>
    </citation>
    <scope>NUCLEOTIDE SEQUENCE</scope>
</reference>
<dbReference type="EC" id="3.2.1.23" evidence="2"/>
<comment type="caution">
    <text evidence="6">The sequence shown here is derived from an EMBL/GenBank/DDBJ whole genome shotgun (WGS) entry which is preliminary data.</text>
</comment>
<dbReference type="GO" id="GO:0005990">
    <property type="term" value="P:lactose catabolic process"/>
    <property type="evidence" value="ECO:0007669"/>
    <property type="project" value="TreeGrafter"/>
</dbReference>
<dbReference type="Proteomes" id="UP000649617">
    <property type="component" value="Unassembled WGS sequence"/>
</dbReference>
<keyword evidence="3" id="KW-0378">Hydrolase</keyword>
<organism evidence="6 7">
    <name type="scientific">Symbiodinium pilosum</name>
    <name type="common">Dinoflagellate</name>
    <dbReference type="NCBI Taxonomy" id="2952"/>
    <lineage>
        <taxon>Eukaryota</taxon>
        <taxon>Sar</taxon>
        <taxon>Alveolata</taxon>
        <taxon>Dinophyceae</taxon>
        <taxon>Suessiales</taxon>
        <taxon>Symbiodiniaceae</taxon>
        <taxon>Symbiodinium</taxon>
    </lineage>
</organism>
<name>A0A812MH83_SYMPI</name>
<dbReference type="PANTHER" id="PTHR46323:SF2">
    <property type="entry name" value="BETA-GALACTOSIDASE"/>
    <property type="match status" value="1"/>
</dbReference>
<dbReference type="InterPro" id="IPR011013">
    <property type="entry name" value="Gal_mutarotase_sf_dom"/>
</dbReference>
<comment type="catalytic activity">
    <reaction evidence="1">
        <text>Hydrolysis of terminal non-reducing beta-D-galactose residues in beta-D-galactosides.</text>
        <dbReference type="EC" id="3.2.1.23"/>
    </reaction>
</comment>
<dbReference type="Pfam" id="PF02929">
    <property type="entry name" value="Bgal_small_N"/>
    <property type="match status" value="1"/>
</dbReference>
<protein>
    <recommendedName>
        <fullName evidence="2">beta-galactosidase</fullName>
        <ecNumber evidence="2">3.2.1.23</ecNumber>
    </recommendedName>
</protein>
<dbReference type="SUPFAM" id="SSF74650">
    <property type="entry name" value="Galactose mutarotase-like"/>
    <property type="match status" value="1"/>
</dbReference>
<gene>
    <name evidence="6" type="primary">lacZ</name>
    <name evidence="6" type="ORF">SPIL2461_LOCUS5577</name>
</gene>
<accession>A0A812MH83</accession>
<dbReference type="GO" id="GO:0009341">
    <property type="term" value="C:beta-galactosidase complex"/>
    <property type="evidence" value="ECO:0007669"/>
    <property type="project" value="InterPro"/>
</dbReference>
<dbReference type="InterPro" id="IPR004199">
    <property type="entry name" value="B-gal_small/dom_5"/>
</dbReference>
<keyword evidence="7" id="KW-1185">Reference proteome</keyword>
<dbReference type="SMART" id="SM01038">
    <property type="entry name" value="Bgal_small_N"/>
    <property type="match status" value="1"/>
</dbReference>